<evidence type="ECO:0000313" key="3">
    <source>
        <dbReference type="EMBL" id="KKI50855.1"/>
    </source>
</evidence>
<dbReference type="Proteomes" id="UP000034076">
    <property type="component" value="Unassembled WGS sequence"/>
</dbReference>
<dbReference type="InterPro" id="IPR005754">
    <property type="entry name" value="Sortase"/>
</dbReference>
<evidence type="ECO:0000256" key="2">
    <source>
        <dbReference type="SAM" id="Phobius"/>
    </source>
</evidence>
<protein>
    <submittedName>
        <fullName evidence="3">NPQTN specific sortase B</fullName>
    </submittedName>
</protein>
<feature type="transmembrane region" description="Helical" evidence="2">
    <location>
        <begin position="16"/>
        <end position="38"/>
    </location>
</feature>
<sequence length="253" mass="27946">MPEKDATNAGKKRRGTVVTVVVITIALVCFVFAMMNMFDVRIGDLQNSSSYRELAAKNFAGAKDSPEKLSSMFEKLRETNPDTVGWIDIPGTDISYPIVQAEDNDFYRTHNFFKEENRGGAVFLDAQDHIGFTDENTVLYGQNMTDGSMFAALKNYQDKSFLSAHSTISIYLADGTAKDYRVFAAYIASDEGESFTDTFSSHGEFEQYVTAMKALSESESDVEVLGGKSILTLSTCEKGEDTAKYIVQAVLHA</sequence>
<organism evidence="3 4">
    <name type="scientific">Christensenella hongkongensis</name>
    <dbReference type="NCBI Taxonomy" id="270498"/>
    <lineage>
        <taxon>Bacteria</taxon>
        <taxon>Bacillati</taxon>
        <taxon>Bacillota</taxon>
        <taxon>Clostridia</taxon>
        <taxon>Christensenellales</taxon>
        <taxon>Christensenellaceae</taxon>
        <taxon>Christensenella</taxon>
    </lineage>
</organism>
<dbReference type="RefSeq" id="WP_052740451.1">
    <property type="nucleotide sequence ID" value="NZ_LAYJ01000097.1"/>
</dbReference>
<dbReference type="InterPro" id="IPR009835">
    <property type="entry name" value="SrtB"/>
</dbReference>
<keyword evidence="2" id="KW-0472">Membrane</keyword>
<dbReference type="STRING" id="270498.CHK_1646"/>
<dbReference type="Pfam" id="PF04203">
    <property type="entry name" value="Sortase"/>
    <property type="match status" value="1"/>
</dbReference>
<dbReference type="EMBL" id="LAYJ01000097">
    <property type="protein sequence ID" value="KKI50855.1"/>
    <property type="molecule type" value="Genomic_DNA"/>
</dbReference>
<keyword evidence="4" id="KW-1185">Reference proteome</keyword>
<name>A0A0M2NKS9_9FIRM</name>
<accession>A0A0M2NKS9</accession>
<dbReference type="SUPFAM" id="SSF63817">
    <property type="entry name" value="Sortase"/>
    <property type="match status" value="1"/>
</dbReference>
<evidence type="ECO:0000256" key="1">
    <source>
        <dbReference type="ARBA" id="ARBA00022801"/>
    </source>
</evidence>
<keyword evidence="2" id="KW-0812">Transmembrane</keyword>
<gene>
    <name evidence="3" type="ORF">CHK_1646</name>
</gene>
<keyword evidence="2" id="KW-1133">Transmembrane helix</keyword>
<dbReference type="InterPro" id="IPR023365">
    <property type="entry name" value="Sortase_dom-sf"/>
</dbReference>
<dbReference type="CDD" id="cd05826">
    <property type="entry name" value="Sortase_B"/>
    <property type="match status" value="1"/>
</dbReference>
<dbReference type="Gene3D" id="2.40.260.10">
    <property type="entry name" value="Sortase"/>
    <property type="match status" value="1"/>
</dbReference>
<dbReference type="AlphaFoldDB" id="A0A0M2NKS9"/>
<keyword evidence="1" id="KW-0378">Hydrolase</keyword>
<evidence type="ECO:0000313" key="4">
    <source>
        <dbReference type="Proteomes" id="UP000034076"/>
    </source>
</evidence>
<dbReference type="OrthoDB" id="9806013at2"/>
<dbReference type="NCBIfam" id="TIGR03064">
    <property type="entry name" value="sortase_srtB"/>
    <property type="match status" value="1"/>
</dbReference>
<comment type="caution">
    <text evidence="3">The sequence shown here is derived from an EMBL/GenBank/DDBJ whole genome shotgun (WGS) entry which is preliminary data.</text>
</comment>
<proteinExistence type="predicted"/>
<reference evidence="3 4" key="1">
    <citation type="submission" date="2015-04" db="EMBL/GenBank/DDBJ databases">
        <title>Draft genome sequence of bacteremic isolate Catabacter hongkongensis type strain HKU16T.</title>
        <authorList>
            <person name="Lau S.K."/>
            <person name="Teng J.L."/>
            <person name="Huang Y."/>
            <person name="Curreem S.O."/>
            <person name="Tsui S.K."/>
            <person name="Woo P.C."/>
        </authorList>
    </citation>
    <scope>NUCLEOTIDE SEQUENCE [LARGE SCALE GENOMIC DNA]</scope>
    <source>
        <strain evidence="3 4">HKU16</strain>
    </source>
</reference>
<dbReference type="GO" id="GO:0016787">
    <property type="term" value="F:hydrolase activity"/>
    <property type="evidence" value="ECO:0007669"/>
    <property type="project" value="UniProtKB-KW"/>
</dbReference>